<sequence>MEKGSRLQLSIVIPAYNEAESVAKLHAELLQVLNSLGKSFEIIFINDGSTDATLSELKKLKPIRIISFSRNFGKSQALQAGFSASRGEHIFTMDSDLQDDPAELPNFLKKMEESGVELVCGWKKNRSDSFMKRLVSKVANGLTGFFTGTKVHDMNCGFKLYCKEVVKNLNLYGDMHRYIPALVATQGFKIAEIQINHRERKFGISKYGNFRRFSKSFFDFVTLILMRRFIDRPMHFFGIIGMISAFCGMVILAYQAYIKIFKGVLIGNHPILLLGVLLVVIGVQLFSSGFLGELVIRQGQRQALYTIREETERS</sequence>
<dbReference type="CDD" id="cd04187">
    <property type="entry name" value="DPM1_like_bac"/>
    <property type="match status" value="1"/>
</dbReference>
<dbReference type="InterPro" id="IPR050256">
    <property type="entry name" value="Glycosyltransferase_2"/>
</dbReference>
<evidence type="ECO:0000256" key="8">
    <source>
        <dbReference type="SAM" id="Phobius"/>
    </source>
</evidence>
<evidence type="ECO:0000256" key="6">
    <source>
        <dbReference type="ARBA" id="ARBA00022989"/>
    </source>
</evidence>
<dbReference type="Pfam" id="PF00535">
    <property type="entry name" value="Glycos_transf_2"/>
    <property type="match status" value="1"/>
</dbReference>
<evidence type="ECO:0000256" key="1">
    <source>
        <dbReference type="ARBA" id="ARBA00022475"/>
    </source>
</evidence>
<keyword evidence="7 8" id="KW-0472">Membrane</keyword>
<protein>
    <recommendedName>
        <fullName evidence="9">Glycosyltransferase 2-like domain-containing protein</fullName>
    </recommendedName>
</protein>
<dbReference type="PANTHER" id="PTHR48090">
    <property type="entry name" value="UNDECAPRENYL-PHOSPHATE 4-DEOXY-4-FORMAMIDO-L-ARABINOSE TRANSFERASE-RELATED"/>
    <property type="match status" value="1"/>
</dbReference>
<reference evidence="10 11" key="1">
    <citation type="journal article" date="2016" name="Nat. Commun.">
        <title>Thousands of microbial genomes shed light on interconnected biogeochemical processes in an aquifer system.</title>
        <authorList>
            <person name="Anantharaman K."/>
            <person name="Brown C.T."/>
            <person name="Hug L.A."/>
            <person name="Sharon I."/>
            <person name="Castelle C.J."/>
            <person name="Probst A.J."/>
            <person name="Thomas B.C."/>
            <person name="Singh A."/>
            <person name="Wilkins M.J."/>
            <person name="Karaoz U."/>
            <person name="Brodie E.L."/>
            <person name="Williams K.H."/>
            <person name="Hubbard S.S."/>
            <person name="Banfield J.F."/>
        </authorList>
    </citation>
    <scope>NUCLEOTIDE SEQUENCE [LARGE SCALE GENOMIC DNA]</scope>
</reference>
<dbReference type="GO" id="GO:0009103">
    <property type="term" value="P:lipopolysaccharide biosynthetic process"/>
    <property type="evidence" value="ECO:0007669"/>
    <property type="project" value="UniProtKB-KW"/>
</dbReference>
<dbReference type="AlphaFoldDB" id="A0A1G2SZT0"/>
<gene>
    <name evidence="10" type="ORF">A2838_01015</name>
</gene>
<evidence type="ECO:0000256" key="5">
    <source>
        <dbReference type="ARBA" id="ARBA00022985"/>
    </source>
</evidence>
<keyword evidence="5" id="KW-0448">Lipopolysaccharide biosynthesis</keyword>
<organism evidence="10 11">
    <name type="scientific">Candidatus Zambryskibacteria bacterium RIFCSPHIGHO2_01_FULL_46_25</name>
    <dbReference type="NCBI Taxonomy" id="1802738"/>
    <lineage>
        <taxon>Bacteria</taxon>
        <taxon>Candidatus Zambryskiibacteriota</taxon>
    </lineage>
</organism>
<dbReference type="GO" id="GO:0005886">
    <property type="term" value="C:plasma membrane"/>
    <property type="evidence" value="ECO:0007669"/>
    <property type="project" value="TreeGrafter"/>
</dbReference>
<dbReference type="InterPro" id="IPR029044">
    <property type="entry name" value="Nucleotide-diphossugar_trans"/>
</dbReference>
<feature type="transmembrane region" description="Helical" evidence="8">
    <location>
        <begin position="236"/>
        <end position="258"/>
    </location>
</feature>
<keyword evidence="3" id="KW-0808">Transferase</keyword>
<accession>A0A1G2SZT0</accession>
<evidence type="ECO:0000313" key="11">
    <source>
        <dbReference type="Proteomes" id="UP000178107"/>
    </source>
</evidence>
<keyword evidence="2" id="KW-0328">Glycosyltransferase</keyword>
<keyword evidence="1" id="KW-1003">Cell membrane</keyword>
<dbReference type="Gene3D" id="3.90.550.10">
    <property type="entry name" value="Spore Coat Polysaccharide Biosynthesis Protein SpsA, Chain A"/>
    <property type="match status" value="1"/>
</dbReference>
<evidence type="ECO:0000256" key="4">
    <source>
        <dbReference type="ARBA" id="ARBA00022692"/>
    </source>
</evidence>
<evidence type="ECO:0000259" key="9">
    <source>
        <dbReference type="Pfam" id="PF00535"/>
    </source>
</evidence>
<keyword evidence="6 8" id="KW-1133">Transmembrane helix</keyword>
<dbReference type="SUPFAM" id="SSF53448">
    <property type="entry name" value="Nucleotide-diphospho-sugar transferases"/>
    <property type="match status" value="1"/>
</dbReference>
<comment type="caution">
    <text evidence="10">The sequence shown here is derived from an EMBL/GenBank/DDBJ whole genome shotgun (WGS) entry which is preliminary data.</text>
</comment>
<dbReference type="PANTHER" id="PTHR48090:SF3">
    <property type="entry name" value="UNDECAPRENYL-PHOSPHATE 4-DEOXY-4-FORMAMIDO-L-ARABINOSE TRANSFERASE"/>
    <property type="match status" value="1"/>
</dbReference>
<dbReference type="InterPro" id="IPR001173">
    <property type="entry name" value="Glyco_trans_2-like"/>
</dbReference>
<dbReference type="EMBL" id="MHVH01000004">
    <property type="protein sequence ID" value="OHA90556.1"/>
    <property type="molecule type" value="Genomic_DNA"/>
</dbReference>
<proteinExistence type="predicted"/>
<evidence type="ECO:0000313" key="10">
    <source>
        <dbReference type="EMBL" id="OHA90556.1"/>
    </source>
</evidence>
<feature type="domain" description="Glycosyltransferase 2-like" evidence="9">
    <location>
        <begin position="10"/>
        <end position="168"/>
    </location>
</feature>
<dbReference type="Proteomes" id="UP000178107">
    <property type="component" value="Unassembled WGS sequence"/>
</dbReference>
<dbReference type="GO" id="GO:0099621">
    <property type="term" value="F:undecaprenyl-phosphate 4-deoxy-4-formamido-L-arabinose transferase activity"/>
    <property type="evidence" value="ECO:0007669"/>
    <property type="project" value="TreeGrafter"/>
</dbReference>
<evidence type="ECO:0000256" key="2">
    <source>
        <dbReference type="ARBA" id="ARBA00022676"/>
    </source>
</evidence>
<evidence type="ECO:0000256" key="3">
    <source>
        <dbReference type="ARBA" id="ARBA00022679"/>
    </source>
</evidence>
<feature type="transmembrane region" description="Helical" evidence="8">
    <location>
        <begin position="270"/>
        <end position="291"/>
    </location>
</feature>
<evidence type="ECO:0000256" key="7">
    <source>
        <dbReference type="ARBA" id="ARBA00023136"/>
    </source>
</evidence>
<keyword evidence="4 8" id="KW-0812">Transmembrane</keyword>
<name>A0A1G2SZT0_9BACT</name>